<evidence type="ECO:0000256" key="2">
    <source>
        <dbReference type="SAM" id="MobiDB-lite"/>
    </source>
</evidence>
<keyword evidence="5" id="KW-1185">Reference proteome</keyword>
<dbReference type="HOGENOM" id="CLU_002498_0_0_1"/>
<proteinExistence type="predicted"/>
<reference evidence="4 5" key="1">
    <citation type="submission" date="2014-06" db="EMBL/GenBank/DDBJ databases">
        <authorList>
            <consortium name="DOE Joint Genome Institute"/>
            <person name="Kuo A."/>
            <person name="Kohler A."/>
            <person name="Nagy L.G."/>
            <person name="Floudas D."/>
            <person name="Copeland A."/>
            <person name="Barry K.W."/>
            <person name="Cichocki N."/>
            <person name="Veneault-Fourrey C."/>
            <person name="LaButti K."/>
            <person name="Lindquist E.A."/>
            <person name="Lipzen A."/>
            <person name="Lundell T."/>
            <person name="Morin E."/>
            <person name="Murat C."/>
            <person name="Sun H."/>
            <person name="Tunlid A."/>
            <person name="Henrissat B."/>
            <person name="Grigoriev I.V."/>
            <person name="Hibbett D.S."/>
            <person name="Martin F."/>
            <person name="Nordberg H.P."/>
            <person name="Cantor M.N."/>
            <person name="Hua S.X."/>
        </authorList>
    </citation>
    <scope>NUCLEOTIDE SEQUENCE [LARGE SCALE GENOMIC DNA]</scope>
    <source>
        <strain evidence="4 5">ATCC 200175</strain>
    </source>
</reference>
<evidence type="ECO:0000313" key="4">
    <source>
        <dbReference type="EMBL" id="KIJ10109.1"/>
    </source>
</evidence>
<feature type="compositionally biased region" description="Pro residues" evidence="2">
    <location>
        <begin position="128"/>
        <end position="137"/>
    </location>
</feature>
<feature type="region of interest" description="Disordered" evidence="2">
    <location>
        <begin position="120"/>
        <end position="160"/>
    </location>
</feature>
<protein>
    <recommendedName>
        <fullName evidence="3">C2H2-type domain-containing protein</fullName>
    </recommendedName>
</protein>
<organism evidence="4 5">
    <name type="scientific">Paxillus involutus ATCC 200175</name>
    <dbReference type="NCBI Taxonomy" id="664439"/>
    <lineage>
        <taxon>Eukaryota</taxon>
        <taxon>Fungi</taxon>
        <taxon>Dikarya</taxon>
        <taxon>Basidiomycota</taxon>
        <taxon>Agaricomycotina</taxon>
        <taxon>Agaricomycetes</taxon>
        <taxon>Agaricomycetidae</taxon>
        <taxon>Boletales</taxon>
        <taxon>Paxilineae</taxon>
        <taxon>Paxillaceae</taxon>
        <taxon>Paxillus</taxon>
    </lineage>
</organism>
<dbReference type="InterPro" id="IPR013087">
    <property type="entry name" value="Znf_C2H2_type"/>
</dbReference>
<keyword evidence="1" id="KW-0863">Zinc-finger</keyword>
<evidence type="ECO:0000259" key="3">
    <source>
        <dbReference type="PROSITE" id="PS50157"/>
    </source>
</evidence>
<feature type="domain" description="C2H2-type" evidence="3">
    <location>
        <begin position="5"/>
        <end position="40"/>
    </location>
</feature>
<dbReference type="InterPro" id="IPR041078">
    <property type="entry name" value="Plavaka"/>
</dbReference>
<evidence type="ECO:0000313" key="5">
    <source>
        <dbReference type="Proteomes" id="UP000053647"/>
    </source>
</evidence>
<name>A0A0C9SR14_PAXIN</name>
<feature type="region of interest" description="Disordered" evidence="2">
    <location>
        <begin position="836"/>
        <end position="858"/>
    </location>
</feature>
<dbReference type="EMBL" id="KN819417">
    <property type="protein sequence ID" value="KIJ10109.1"/>
    <property type="molecule type" value="Genomic_DNA"/>
</dbReference>
<dbReference type="GO" id="GO:0008270">
    <property type="term" value="F:zinc ion binding"/>
    <property type="evidence" value="ECO:0007669"/>
    <property type="project" value="UniProtKB-KW"/>
</dbReference>
<keyword evidence="1" id="KW-0479">Metal-binding</keyword>
<dbReference type="Pfam" id="PF18759">
    <property type="entry name" value="Plavaka"/>
    <property type="match status" value="1"/>
</dbReference>
<feature type="region of interest" description="Disordered" evidence="2">
    <location>
        <begin position="1174"/>
        <end position="1282"/>
    </location>
</feature>
<evidence type="ECO:0000256" key="1">
    <source>
        <dbReference type="PROSITE-ProRule" id="PRU00042"/>
    </source>
</evidence>
<dbReference type="OrthoDB" id="3208495at2759"/>
<feature type="compositionally biased region" description="Acidic residues" evidence="2">
    <location>
        <begin position="1188"/>
        <end position="1257"/>
    </location>
</feature>
<sequence length="1282" mass="147241">MDDDLKCFGCRKSFQTQKRLRGHEASRKRLKKVVHSRDKLRILNPVSAVPDDEDVQPFSPTAEPMQIDSMLDNELPYRGENEAGPSGSALEPDNEISAVVSARSGRRVRLPARYTDYLPAAPHGLRHAPPPSPPCDSPPRHQAPSSRSPSPQEPPPLVEYHTSPDDLGLFRIYPSQPTLFPEQADTIHTIADAPTFEQSRSPTPLHPAVHGLSPTGDITPKNLYSAFSSPTAGLLMCWQYSGSNSKSAAELNRLWSFIQDPEFDATLHTSFSHDRERKLIEKYLQDDSNPFKANHGWRISSVPVLLPKEKRKWKSEFDPAIPVLTVDGVHHRDIINIIISVFEDPISSSFHMTPFEQYWKISETRTVQVFGEAFSSPTCLDAHREVNALPRDQGNDLERVVTPLMLWSDATHLANFGDASLWPIYLFFGNQSKYTRGKPTAAACHHVAYIPTLPDNFQDIYVGFFEEGSSDDVYRHCKRELMQAVWKLLLDEKFMHAYKYGIVIRCGDGITRRVFPRFFSYSADYPEKILLACIKFLGACPCPRCLVKKADIPKMGTKSDLKTREKMARVDGDERRKKISQARKYIFKRGVGIDSQGVKEVLYSESLVPTHNAFSDRFAEHAFNYFYLFVVDLLHELELGVWKAVFTHLMRILFAHGGTSVQALNWRYRKVSTFGRGTIRRFHKNASAMKHLAARDFEDLLQCALPVFEGLLPAPHNKIVLDLLFDFATWHAYAKLRLHTEDTLAFFDKATITLSRSVRRFQRKTCAFYHTTELPQEHAVRGRRKAALAAKQGQAVPVSQPKHKTLNLTTYKYHALADYPSTIRRYGTTDSYSTQLGELEHRRSKRRFPRSGKKKGGMVRSIANQEAIERFIKKVNDAREKFSLQNEPVPRRVCNSPSEHYHIAKSSRKSEDITAWLVERRGDHAFEDFLPQLEAHILGRVRGLAYNGNEHVFSDEDRRCISINDNKIYWHSMIRVNYTTYDVRREQDTINPLTHADIMVLSHEDERTHPYWYARVVHIFHVMVRSRKNSYSPFSSPTRMNVLFVRWFRRDVNYPSGWTEKRPHRLQFFDQENPADAFGFVNPDLVVRGVHLIPAFAYARTEELLGPSQARRQRDGEQWDADWKYYYARRQRDGEQWDADWKYYYVNMFVDRDMFMRFRGGGVGHKATRDWDDILQSKNGDSETRDPEGEDVMMGDESEVDSEEGESEPEEEDLEEGEEAEDSEFEDVVEDDDGEDGGNEDGDDNDSDGSNDDEDSDMDRVVPDEGEELDDDIYAREGYGAL</sequence>
<dbReference type="Proteomes" id="UP000053647">
    <property type="component" value="Unassembled WGS sequence"/>
</dbReference>
<keyword evidence="1" id="KW-0862">Zinc</keyword>
<feature type="compositionally biased region" description="Low complexity" evidence="2">
    <location>
        <begin position="140"/>
        <end position="150"/>
    </location>
</feature>
<dbReference type="PROSITE" id="PS50157">
    <property type="entry name" value="ZINC_FINGER_C2H2_2"/>
    <property type="match status" value="1"/>
</dbReference>
<reference evidence="5" key="2">
    <citation type="submission" date="2015-01" db="EMBL/GenBank/DDBJ databases">
        <title>Evolutionary Origins and Diversification of the Mycorrhizal Mutualists.</title>
        <authorList>
            <consortium name="DOE Joint Genome Institute"/>
            <consortium name="Mycorrhizal Genomics Consortium"/>
            <person name="Kohler A."/>
            <person name="Kuo A."/>
            <person name="Nagy L.G."/>
            <person name="Floudas D."/>
            <person name="Copeland A."/>
            <person name="Barry K.W."/>
            <person name="Cichocki N."/>
            <person name="Veneault-Fourrey C."/>
            <person name="LaButti K."/>
            <person name="Lindquist E.A."/>
            <person name="Lipzen A."/>
            <person name="Lundell T."/>
            <person name="Morin E."/>
            <person name="Murat C."/>
            <person name="Riley R."/>
            <person name="Ohm R."/>
            <person name="Sun H."/>
            <person name="Tunlid A."/>
            <person name="Henrissat B."/>
            <person name="Grigoriev I.V."/>
            <person name="Hibbett D.S."/>
            <person name="Martin F."/>
        </authorList>
    </citation>
    <scope>NUCLEOTIDE SEQUENCE [LARGE SCALE GENOMIC DNA]</scope>
    <source>
        <strain evidence="5">ATCC 200175</strain>
    </source>
</reference>
<feature type="region of interest" description="Disordered" evidence="2">
    <location>
        <begin position="75"/>
        <end position="94"/>
    </location>
</feature>
<feature type="compositionally biased region" description="Basic residues" evidence="2">
    <location>
        <begin position="842"/>
        <end position="857"/>
    </location>
</feature>
<accession>A0A0C9SR14</accession>
<gene>
    <name evidence="4" type="ORF">PAXINDRAFT_102091</name>
</gene>